<dbReference type="GO" id="GO:0005762">
    <property type="term" value="C:mitochondrial large ribosomal subunit"/>
    <property type="evidence" value="ECO:0007669"/>
    <property type="project" value="TreeGrafter"/>
</dbReference>
<gene>
    <name evidence="9" type="ORF">BV898_00997</name>
</gene>
<evidence type="ECO:0000256" key="7">
    <source>
        <dbReference type="ARBA" id="ARBA00035180"/>
    </source>
</evidence>
<evidence type="ECO:0000313" key="10">
    <source>
        <dbReference type="Proteomes" id="UP000192578"/>
    </source>
</evidence>
<dbReference type="InterPro" id="IPR052473">
    <property type="entry name" value="mtLSU_mL53"/>
</dbReference>
<evidence type="ECO:0000256" key="2">
    <source>
        <dbReference type="ARBA" id="ARBA00005557"/>
    </source>
</evidence>
<organism evidence="9 10">
    <name type="scientific">Hypsibius exemplaris</name>
    <name type="common">Freshwater tardigrade</name>
    <dbReference type="NCBI Taxonomy" id="2072580"/>
    <lineage>
        <taxon>Eukaryota</taxon>
        <taxon>Metazoa</taxon>
        <taxon>Ecdysozoa</taxon>
        <taxon>Tardigrada</taxon>
        <taxon>Eutardigrada</taxon>
        <taxon>Parachela</taxon>
        <taxon>Hypsibioidea</taxon>
        <taxon>Hypsibiidae</taxon>
        <taxon>Hypsibius</taxon>
    </lineage>
</organism>
<evidence type="ECO:0000256" key="1">
    <source>
        <dbReference type="ARBA" id="ARBA00004173"/>
    </source>
</evidence>
<protein>
    <recommendedName>
        <fullName evidence="7">Large ribosomal subunit protein mL53</fullName>
    </recommendedName>
    <alternativeName>
        <fullName evidence="8">39S ribosomal protein L53, mitochondrial</fullName>
    </alternativeName>
</protein>
<dbReference type="EMBL" id="MTYJ01000003">
    <property type="protein sequence ID" value="OQV25314.1"/>
    <property type="molecule type" value="Genomic_DNA"/>
</dbReference>
<evidence type="ECO:0000256" key="5">
    <source>
        <dbReference type="ARBA" id="ARBA00023128"/>
    </source>
</evidence>
<evidence type="ECO:0000256" key="4">
    <source>
        <dbReference type="ARBA" id="ARBA00022980"/>
    </source>
</evidence>
<evidence type="ECO:0000256" key="6">
    <source>
        <dbReference type="ARBA" id="ARBA00023274"/>
    </source>
</evidence>
<comment type="caution">
    <text evidence="9">The sequence shown here is derived from an EMBL/GenBank/DDBJ whole genome shotgun (WGS) entry which is preliminary data.</text>
</comment>
<keyword evidence="4" id="KW-0689">Ribosomal protein</keyword>
<name>A0A1W0XCV3_HYPEX</name>
<dbReference type="OrthoDB" id="6618793at2759"/>
<evidence type="ECO:0000313" key="9">
    <source>
        <dbReference type="EMBL" id="OQV25314.1"/>
    </source>
</evidence>
<proteinExistence type="inferred from homology"/>
<evidence type="ECO:0000256" key="3">
    <source>
        <dbReference type="ARBA" id="ARBA00022946"/>
    </source>
</evidence>
<sequence length="133" mass="15494">MRLTLTLMRKPFLHFGYNRAVSKVLRFLSLKPIKAVEFQLDPFTGNVKSIREAMRYLQGVKILRTNPTIEFRAKVVDDRSEPSLRAKFADGKQYLIKTTNLSGLEVMEQMDRLVQMREPRTAEQIRPARVRGK</sequence>
<dbReference type="AlphaFoldDB" id="A0A1W0XCV3"/>
<dbReference type="InterPro" id="IPR019716">
    <property type="entry name" value="Ribosomal_mL53"/>
</dbReference>
<dbReference type="Pfam" id="PF10780">
    <property type="entry name" value="MRP_L53"/>
    <property type="match status" value="1"/>
</dbReference>
<accession>A0A1W0XCV3</accession>
<keyword evidence="10" id="KW-1185">Reference proteome</keyword>
<dbReference type="PANTHER" id="PTHR33618:SF1">
    <property type="entry name" value="LARGE RIBOSOMAL SUBUNIT PROTEIN ML53"/>
    <property type="match status" value="1"/>
</dbReference>
<dbReference type="PANTHER" id="PTHR33618">
    <property type="entry name" value="39S RIBOSOMAL PROTEIN L53, MITOCHONDRIAL"/>
    <property type="match status" value="1"/>
</dbReference>
<comment type="similarity">
    <text evidence="2">Belongs to the mitochondrion-specific ribosomal protein mL53 family.</text>
</comment>
<evidence type="ECO:0000256" key="8">
    <source>
        <dbReference type="ARBA" id="ARBA00042721"/>
    </source>
</evidence>
<reference evidence="10" key="1">
    <citation type="submission" date="2017-01" db="EMBL/GenBank/DDBJ databases">
        <title>Comparative genomics of anhydrobiosis in the tardigrade Hypsibius dujardini.</title>
        <authorList>
            <person name="Yoshida Y."/>
            <person name="Koutsovoulos G."/>
            <person name="Laetsch D."/>
            <person name="Stevens L."/>
            <person name="Kumar S."/>
            <person name="Horikawa D."/>
            <person name="Ishino K."/>
            <person name="Komine S."/>
            <person name="Tomita M."/>
            <person name="Blaxter M."/>
            <person name="Arakawa K."/>
        </authorList>
    </citation>
    <scope>NUCLEOTIDE SEQUENCE [LARGE SCALE GENOMIC DNA]</scope>
    <source>
        <strain evidence="10">Z151</strain>
    </source>
</reference>
<dbReference type="Gene3D" id="3.40.30.10">
    <property type="entry name" value="Glutaredoxin"/>
    <property type="match status" value="1"/>
</dbReference>
<keyword evidence="6" id="KW-0687">Ribonucleoprotein</keyword>
<keyword evidence="3" id="KW-0809">Transit peptide</keyword>
<comment type="subcellular location">
    <subcellularLocation>
        <location evidence="1">Mitochondrion</location>
    </subcellularLocation>
</comment>
<dbReference type="Proteomes" id="UP000192578">
    <property type="component" value="Unassembled WGS sequence"/>
</dbReference>
<keyword evidence="5" id="KW-0496">Mitochondrion</keyword>